<dbReference type="AlphaFoldDB" id="E8RPN0"/>
<proteinExistence type="predicted"/>
<protein>
    <submittedName>
        <fullName evidence="2">Uncharacterized protein</fullName>
    </submittedName>
</protein>
<dbReference type="KEGG" id="aex:Astex_0309"/>
<feature type="transmembrane region" description="Helical" evidence="1">
    <location>
        <begin position="13"/>
        <end position="31"/>
    </location>
</feature>
<gene>
    <name evidence="2" type="ordered locus">Astex_0309</name>
</gene>
<evidence type="ECO:0000313" key="2">
    <source>
        <dbReference type="EMBL" id="ADU12007.1"/>
    </source>
</evidence>
<evidence type="ECO:0000313" key="3">
    <source>
        <dbReference type="Proteomes" id="UP000001492"/>
    </source>
</evidence>
<keyword evidence="1" id="KW-0472">Membrane</keyword>
<dbReference type="Proteomes" id="UP000001492">
    <property type="component" value="Chromosome 1"/>
</dbReference>
<keyword evidence="3" id="KW-1185">Reference proteome</keyword>
<dbReference type="HOGENOM" id="CLU_3380265_0_0_5"/>
<dbReference type="EMBL" id="CP002395">
    <property type="protein sequence ID" value="ADU12007.1"/>
    <property type="molecule type" value="Genomic_DNA"/>
</dbReference>
<reference evidence="3" key="1">
    <citation type="submission" date="2010-12" db="EMBL/GenBank/DDBJ databases">
        <title>Complete sequence of chromosome 1 of Asticcacaulis excentricus CB 48.</title>
        <authorList>
            <consortium name="US DOE Joint Genome Institute"/>
            <person name="Lucas S."/>
            <person name="Copeland A."/>
            <person name="Lapidus A."/>
            <person name="Cheng J.-F."/>
            <person name="Bruce D."/>
            <person name="Goodwin L."/>
            <person name="Pitluck S."/>
            <person name="Teshima H."/>
            <person name="Davenport K."/>
            <person name="Detter J.C."/>
            <person name="Han C."/>
            <person name="Tapia R."/>
            <person name="Land M."/>
            <person name="Hauser L."/>
            <person name="Jeffries C."/>
            <person name="Kyrpides N."/>
            <person name="Ivanova N."/>
            <person name="Ovchinnikova G."/>
            <person name="Brun Y.V."/>
            <person name="Woyke T."/>
        </authorList>
    </citation>
    <scope>NUCLEOTIDE SEQUENCE [LARGE SCALE GENOMIC DNA]</scope>
    <source>
        <strain evidence="3">ATCC 15261 / DSM 4724 / KCTC 12464 / NCIMB 9791 / VKM B-1370 / CB 48</strain>
    </source>
</reference>
<accession>E8RPN0</accession>
<name>E8RPN0_ASTEC</name>
<keyword evidence="1" id="KW-0812">Transmembrane</keyword>
<organism evidence="2 3">
    <name type="scientific">Asticcacaulis excentricus (strain ATCC 15261 / DSM 4724 / KCTC 12464 / NCIMB 9791 / VKM B-1370 / CB 48)</name>
    <dbReference type="NCBI Taxonomy" id="573065"/>
    <lineage>
        <taxon>Bacteria</taxon>
        <taxon>Pseudomonadati</taxon>
        <taxon>Pseudomonadota</taxon>
        <taxon>Alphaproteobacteria</taxon>
        <taxon>Caulobacterales</taxon>
        <taxon>Caulobacteraceae</taxon>
        <taxon>Asticcacaulis</taxon>
    </lineage>
</organism>
<sequence>MRRPDKYPGWLRLTLWIVVPAAIWLIIFNIGRH</sequence>
<evidence type="ECO:0000256" key="1">
    <source>
        <dbReference type="SAM" id="Phobius"/>
    </source>
</evidence>
<keyword evidence="1" id="KW-1133">Transmembrane helix</keyword>